<dbReference type="Gene3D" id="1.10.1000.11">
    <property type="entry name" value="Arf Nucleotide-binding Site Opener,domain 2"/>
    <property type="match status" value="1"/>
</dbReference>
<dbReference type="SUPFAM" id="SSF50729">
    <property type="entry name" value="PH domain-like"/>
    <property type="match status" value="1"/>
</dbReference>
<dbReference type="PROSITE" id="PS50190">
    <property type="entry name" value="SEC7"/>
    <property type="match status" value="1"/>
</dbReference>
<dbReference type="InParanoid" id="A0A0D2X143"/>
<dbReference type="PANTHER" id="PTHR10663:SF376">
    <property type="entry name" value="PH AND SEC7 DOMAIN-CONTAINING PROTEIN"/>
    <property type="match status" value="1"/>
</dbReference>
<dbReference type="Proteomes" id="UP000008743">
    <property type="component" value="Unassembled WGS sequence"/>
</dbReference>
<dbReference type="CDD" id="cd00171">
    <property type="entry name" value="Sec7"/>
    <property type="match status" value="1"/>
</dbReference>
<dbReference type="InterPro" id="IPR011993">
    <property type="entry name" value="PH-like_dom_sf"/>
</dbReference>
<feature type="coiled-coil region" evidence="4">
    <location>
        <begin position="378"/>
        <end position="415"/>
    </location>
</feature>
<feature type="compositionally biased region" description="Basic and acidic residues" evidence="5">
    <location>
        <begin position="460"/>
        <end position="471"/>
    </location>
</feature>
<dbReference type="STRING" id="595528.A0A0D2X143"/>
<dbReference type="GO" id="GO:0005543">
    <property type="term" value="F:phospholipid binding"/>
    <property type="evidence" value="ECO:0007669"/>
    <property type="project" value="InterPro"/>
</dbReference>
<evidence type="ECO:0000313" key="8">
    <source>
        <dbReference type="EMBL" id="KJE90159.1"/>
    </source>
</evidence>
<dbReference type="GO" id="GO:0005085">
    <property type="term" value="F:guanyl-nucleotide exchange factor activity"/>
    <property type="evidence" value="ECO:0007669"/>
    <property type="project" value="InterPro"/>
</dbReference>
<evidence type="ECO:0000259" key="6">
    <source>
        <dbReference type="PROSITE" id="PS50003"/>
    </source>
</evidence>
<protein>
    <submittedName>
        <fullName evidence="8">Uncharacterized protein</fullName>
    </submittedName>
</protein>
<sequence>MPAADTHGLTAIELADKLFRLDGFKHGDVAEHINKPTRFSKDVAKEYLRHFAFAGQPLDISMRQFFKAFSLKGETQERERILTAFAERYHEENPANFSSAASVDALVCALVLLNTDLHNAHVEKKMTLPAFLKYTVGMNGGSEFPQDVLKALYKSIKADEIEMPDHEREEAKLLIQQQLQQAQQLSQSDKKARFWSRRTGDANLNASLPNDLDSTGKDSGMLRSSSMPNDELALVKESIVERKVETESYGKKASDRSWKTYHIALRGHTLFFYKSGANFSRNLALPAEDSFSLVHSYAAPATEYTKREHVMQLTTHIYGTQLIQCKDSADMLDWVGIINRTAALLSTAPLAAPVGSQLIYHRPLQPTKPSTASIPEQYEFLRSHIESQVKELAEHNAEKDEIWALEDNKQRHRQNWTKKLEFLTYELERYRLYAKVLQSQLGVSPSASKRSSLISPVTKRAADASPLRERAMQNAAAAAAARASPNGSPHTSPLLPRALTIVGAAAPKAATNGQPATDDDDDADVVARPEKGKGRAKVQDFDEPAAPRHPGDFQASALRFSGRSDSYREALNELSV</sequence>
<gene>
    <name evidence="8" type="ORF">CAOG_001506</name>
</gene>
<dbReference type="Gene3D" id="2.30.29.30">
    <property type="entry name" value="Pleckstrin-homology domain (PH domain)/Phosphotyrosine-binding domain (PTB)"/>
    <property type="match status" value="1"/>
</dbReference>
<dbReference type="eggNOG" id="KOG0932">
    <property type="taxonomic scope" value="Eukaryota"/>
</dbReference>
<dbReference type="InterPro" id="IPR001605">
    <property type="entry name" value="PH_dom-spectrin-type"/>
</dbReference>
<keyword evidence="9" id="KW-1185">Reference proteome</keyword>
<evidence type="ECO:0000256" key="5">
    <source>
        <dbReference type="SAM" id="MobiDB-lite"/>
    </source>
</evidence>
<dbReference type="Pfam" id="PF15410">
    <property type="entry name" value="PH_9"/>
    <property type="match status" value="1"/>
</dbReference>
<dbReference type="SMART" id="SM00222">
    <property type="entry name" value="Sec7"/>
    <property type="match status" value="1"/>
</dbReference>
<feature type="region of interest" description="Disordered" evidence="5">
    <location>
        <begin position="205"/>
        <end position="226"/>
    </location>
</feature>
<dbReference type="GO" id="GO:0032012">
    <property type="term" value="P:regulation of ARF protein signal transduction"/>
    <property type="evidence" value="ECO:0007669"/>
    <property type="project" value="InterPro"/>
</dbReference>
<evidence type="ECO:0000256" key="4">
    <source>
        <dbReference type="SAM" id="Coils"/>
    </source>
</evidence>
<feature type="compositionally biased region" description="Polar residues" evidence="5">
    <location>
        <begin position="445"/>
        <end position="455"/>
    </location>
</feature>
<evidence type="ECO:0000313" key="9">
    <source>
        <dbReference type="Proteomes" id="UP000008743"/>
    </source>
</evidence>
<evidence type="ECO:0000256" key="2">
    <source>
        <dbReference type="ARBA" id="ARBA00022475"/>
    </source>
</evidence>
<accession>A0A0D2X143</accession>
<dbReference type="InterPro" id="IPR000904">
    <property type="entry name" value="Sec7_dom"/>
</dbReference>
<dbReference type="EMBL" id="KE346361">
    <property type="protein sequence ID" value="KJE90159.1"/>
    <property type="molecule type" value="Genomic_DNA"/>
</dbReference>
<dbReference type="PRINTS" id="PR00683">
    <property type="entry name" value="SPECTRINPH"/>
</dbReference>
<dbReference type="RefSeq" id="XP_004364374.1">
    <property type="nucleotide sequence ID" value="XM_004364317.2"/>
</dbReference>
<feature type="domain" description="SEC7" evidence="7">
    <location>
        <begin position="1"/>
        <end position="159"/>
    </location>
</feature>
<dbReference type="InterPro" id="IPR035999">
    <property type="entry name" value="Sec7_dom_sf"/>
</dbReference>
<dbReference type="InterPro" id="IPR023394">
    <property type="entry name" value="Sec7_C_sf"/>
</dbReference>
<dbReference type="InterPro" id="IPR041681">
    <property type="entry name" value="PH_9"/>
</dbReference>
<organism evidence="8 9">
    <name type="scientific">Capsaspora owczarzaki (strain ATCC 30864)</name>
    <dbReference type="NCBI Taxonomy" id="595528"/>
    <lineage>
        <taxon>Eukaryota</taxon>
        <taxon>Filasterea</taxon>
        <taxon>Capsaspora</taxon>
    </lineage>
</organism>
<evidence type="ECO:0000256" key="3">
    <source>
        <dbReference type="ARBA" id="ARBA00023136"/>
    </source>
</evidence>
<dbReference type="PROSITE" id="PS50003">
    <property type="entry name" value="PH_DOMAIN"/>
    <property type="match status" value="1"/>
</dbReference>
<reference evidence="9" key="1">
    <citation type="submission" date="2011-02" db="EMBL/GenBank/DDBJ databases">
        <title>The Genome Sequence of Capsaspora owczarzaki ATCC 30864.</title>
        <authorList>
            <person name="Russ C."/>
            <person name="Cuomo C."/>
            <person name="Burger G."/>
            <person name="Gray M.W."/>
            <person name="Holland P.W.H."/>
            <person name="King N."/>
            <person name="Lang F.B.F."/>
            <person name="Roger A.J."/>
            <person name="Ruiz-Trillo I."/>
            <person name="Young S.K."/>
            <person name="Zeng Q."/>
            <person name="Gargeya S."/>
            <person name="Alvarado L."/>
            <person name="Berlin A."/>
            <person name="Chapman S.B."/>
            <person name="Chen Z."/>
            <person name="Freedman E."/>
            <person name="Gellesch M."/>
            <person name="Goldberg J."/>
            <person name="Griggs A."/>
            <person name="Gujja S."/>
            <person name="Heilman E."/>
            <person name="Heiman D."/>
            <person name="Howarth C."/>
            <person name="Mehta T."/>
            <person name="Neiman D."/>
            <person name="Pearson M."/>
            <person name="Roberts A."/>
            <person name="Saif S."/>
            <person name="Shea T."/>
            <person name="Shenoy N."/>
            <person name="Sisk P."/>
            <person name="Stolte C."/>
            <person name="Sykes S."/>
            <person name="White J."/>
            <person name="Yandava C."/>
            <person name="Haas B."/>
            <person name="Nusbaum C."/>
            <person name="Birren B."/>
        </authorList>
    </citation>
    <scope>NUCLEOTIDE SEQUENCE</scope>
    <source>
        <strain evidence="9">ATCC 30864</strain>
    </source>
</reference>
<comment type="subcellular location">
    <subcellularLocation>
        <location evidence="1">Cell membrane</location>
    </subcellularLocation>
</comment>
<keyword evidence="4" id="KW-0175">Coiled coil</keyword>
<keyword evidence="3" id="KW-0472">Membrane</keyword>
<dbReference type="OMA" id="LEWTINE"/>
<dbReference type="GO" id="GO:0005886">
    <property type="term" value="C:plasma membrane"/>
    <property type="evidence" value="ECO:0007669"/>
    <property type="project" value="UniProtKB-SubCell"/>
</dbReference>
<proteinExistence type="predicted"/>
<dbReference type="SMART" id="SM00233">
    <property type="entry name" value="PH"/>
    <property type="match status" value="1"/>
</dbReference>
<dbReference type="OrthoDB" id="2157641at2759"/>
<feature type="compositionally biased region" description="Basic and acidic residues" evidence="5">
    <location>
        <begin position="525"/>
        <end position="551"/>
    </location>
</feature>
<feature type="domain" description="PH" evidence="6">
    <location>
        <begin position="233"/>
        <end position="343"/>
    </location>
</feature>
<name>A0A0D2X143_CAPO3</name>
<dbReference type="PANTHER" id="PTHR10663">
    <property type="entry name" value="GUANYL-NUCLEOTIDE EXCHANGE FACTOR"/>
    <property type="match status" value="1"/>
</dbReference>
<feature type="region of interest" description="Disordered" evidence="5">
    <location>
        <begin position="508"/>
        <end position="557"/>
    </location>
</feature>
<dbReference type="Pfam" id="PF01369">
    <property type="entry name" value="Sec7"/>
    <property type="match status" value="1"/>
</dbReference>
<dbReference type="AlphaFoldDB" id="A0A0D2X143"/>
<dbReference type="PhylomeDB" id="A0A0D2X143"/>
<keyword evidence="2" id="KW-1003">Cell membrane</keyword>
<evidence type="ECO:0000256" key="1">
    <source>
        <dbReference type="ARBA" id="ARBA00004236"/>
    </source>
</evidence>
<dbReference type="InterPro" id="IPR001849">
    <property type="entry name" value="PH_domain"/>
</dbReference>
<evidence type="ECO:0000259" key="7">
    <source>
        <dbReference type="PROSITE" id="PS50190"/>
    </source>
</evidence>
<feature type="region of interest" description="Disordered" evidence="5">
    <location>
        <begin position="445"/>
        <end position="494"/>
    </location>
</feature>
<dbReference type="SUPFAM" id="SSF48425">
    <property type="entry name" value="Sec7 domain"/>
    <property type="match status" value="1"/>
</dbReference>